<comment type="similarity">
    <text evidence="3">Belongs to the homoserine dehydrogenase family.</text>
</comment>
<dbReference type="CDD" id="cd04881">
    <property type="entry name" value="ACT_HSDH-Hom"/>
    <property type="match status" value="1"/>
</dbReference>
<evidence type="ECO:0000256" key="4">
    <source>
        <dbReference type="ARBA" id="ARBA00013213"/>
    </source>
</evidence>
<feature type="compositionally biased region" description="Basic residues" evidence="11">
    <location>
        <begin position="450"/>
        <end position="481"/>
    </location>
</feature>
<keyword evidence="7" id="KW-0791">Threonine biosynthesis</keyword>
<reference evidence="14" key="1">
    <citation type="journal article" date="2019" name="Int. J. Syst. Evol. Microbiol.">
        <title>The Global Catalogue of Microorganisms (GCM) 10K type strain sequencing project: providing services to taxonomists for standard genome sequencing and annotation.</title>
        <authorList>
            <consortium name="The Broad Institute Genomics Platform"/>
            <consortium name="The Broad Institute Genome Sequencing Center for Infectious Disease"/>
            <person name="Wu L."/>
            <person name="Ma J."/>
        </authorList>
    </citation>
    <scope>NUCLEOTIDE SEQUENCE [LARGE SCALE GENOMIC DNA]</scope>
    <source>
        <strain evidence="14">NBRC 106310</strain>
    </source>
</reference>
<dbReference type="SUPFAM" id="SSF55021">
    <property type="entry name" value="ACT-like"/>
    <property type="match status" value="1"/>
</dbReference>
<dbReference type="InterPro" id="IPR001342">
    <property type="entry name" value="HDH_cat"/>
</dbReference>
<evidence type="ECO:0000256" key="10">
    <source>
        <dbReference type="ARBA" id="ARBA00044930"/>
    </source>
</evidence>
<dbReference type="InterPro" id="IPR002912">
    <property type="entry name" value="ACT_dom"/>
</dbReference>
<keyword evidence="8" id="KW-0560">Oxidoreductase</keyword>
<comment type="function">
    <text evidence="10">Catalyzes the conversion of L-aspartate-beta-semialdehyde (L-Asa) to L-homoserine (L-Hse), the third step in the biosynthesis of threonine and methionine from aspartate.</text>
</comment>
<accession>A0ABM8FSM1</accession>
<evidence type="ECO:0000256" key="11">
    <source>
        <dbReference type="SAM" id="MobiDB-lite"/>
    </source>
</evidence>
<dbReference type="SUPFAM" id="SSF55347">
    <property type="entry name" value="Glyceraldehyde-3-phosphate dehydrogenase-like, C-terminal domain"/>
    <property type="match status" value="1"/>
</dbReference>
<dbReference type="PANTHER" id="PTHR43331">
    <property type="entry name" value="HOMOSERINE DEHYDROGENASE"/>
    <property type="match status" value="1"/>
</dbReference>
<feature type="region of interest" description="Disordered" evidence="11">
    <location>
        <begin position="446"/>
        <end position="487"/>
    </location>
</feature>
<proteinExistence type="inferred from homology"/>
<feature type="compositionally biased region" description="Basic residues" evidence="11">
    <location>
        <begin position="510"/>
        <end position="519"/>
    </location>
</feature>
<dbReference type="NCBIfam" id="NF004976">
    <property type="entry name" value="PRK06349.1"/>
    <property type="match status" value="1"/>
</dbReference>
<dbReference type="InterPro" id="IPR045865">
    <property type="entry name" value="ACT-like_dom_sf"/>
</dbReference>
<evidence type="ECO:0000256" key="6">
    <source>
        <dbReference type="ARBA" id="ARBA00022605"/>
    </source>
</evidence>
<keyword evidence="14" id="KW-1185">Reference proteome</keyword>
<dbReference type="EMBL" id="AP027728">
    <property type="protein sequence ID" value="BDZ38664.1"/>
    <property type="molecule type" value="Genomic_DNA"/>
</dbReference>
<keyword evidence="9" id="KW-0486">Methionine biosynthesis</keyword>
<gene>
    <name evidence="13" type="primary">thrA</name>
    <name evidence="13" type="ORF">GCM10025863_12780</name>
</gene>
<evidence type="ECO:0000256" key="8">
    <source>
        <dbReference type="ARBA" id="ARBA00023002"/>
    </source>
</evidence>
<feature type="region of interest" description="Disordered" evidence="11">
    <location>
        <begin position="510"/>
        <end position="530"/>
    </location>
</feature>
<dbReference type="InterPro" id="IPR005106">
    <property type="entry name" value="Asp/hSer_DH_NAD-bd"/>
</dbReference>
<evidence type="ECO:0000256" key="5">
    <source>
        <dbReference type="ARBA" id="ARBA00013376"/>
    </source>
</evidence>
<dbReference type="Proteomes" id="UP001321543">
    <property type="component" value="Chromosome"/>
</dbReference>
<dbReference type="Pfam" id="PF03447">
    <property type="entry name" value="NAD_binding_3"/>
    <property type="match status" value="1"/>
</dbReference>
<feature type="region of interest" description="Disordered" evidence="11">
    <location>
        <begin position="565"/>
        <end position="589"/>
    </location>
</feature>
<organism evidence="13 14">
    <name type="scientific">Microbacterium suwonense</name>
    <dbReference type="NCBI Taxonomy" id="683047"/>
    <lineage>
        <taxon>Bacteria</taxon>
        <taxon>Bacillati</taxon>
        <taxon>Actinomycetota</taxon>
        <taxon>Actinomycetes</taxon>
        <taxon>Micrococcales</taxon>
        <taxon>Microbacteriaceae</taxon>
        <taxon>Microbacterium</taxon>
    </lineage>
</organism>
<evidence type="ECO:0000313" key="13">
    <source>
        <dbReference type="EMBL" id="BDZ38664.1"/>
    </source>
</evidence>
<evidence type="ECO:0000256" key="2">
    <source>
        <dbReference type="ARBA" id="ARBA00005062"/>
    </source>
</evidence>
<dbReference type="SUPFAM" id="SSF51735">
    <property type="entry name" value="NAD(P)-binding Rossmann-fold domains"/>
    <property type="match status" value="1"/>
</dbReference>
<dbReference type="Pfam" id="PF00742">
    <property type="entry name" value="Homoserine_dh"/>
    <property type="match status" value="1"/>
</dbReference>
<keyword evidence="6" id="KW-0028">Amino-acid biosynthesis</keyword>
<dbReference type="PROSITE" id="PS51671">
    <property type="entry name" value="ACT"/>
    <property type="match status" value="1"/>
</dbReference>
<name>A0ABM8FSM1_9MICO</name>
<feature type="domain" description="ACT" evidence="12">
    <location>
        <begin position="354"/>
        <end position="446"/>
    </location>
</feature>
<evidence type="ECO:0000259" key="12">
    <source>
        <dbReference type="PROSITE" id="PS51671"/>
    </source>
</evidence>
<dbReference type="Gene3D" id="3.30.70.260">
    <property type="match status" value="1"/>
</dbReference>
<sequence>MTDYRRLRVALLGAGAVGSQVADLLLRHGDELADRAGARLELAGIAVRDVDAPRDVDLPRELFTTDAESLITGADIVIELMGGIEPARSHILLGLGSGADVVTANKALLATHGPEVFEAADRVGASVYYEAAAAGAIPIIRPLRDSLAGDRVVRISGIVNGTTNYILDRMDSEGADFADVLADAQRLGYAEADPTADVEAYDAAQKAAILASLAFHTTVPLEAVHREGITSITADMIEEARSAGFVIKLLAVCERLQESTGESISVRVYPALVPRSHPLAAVHGANNAVFVEAEAAGSLMFYGAGAGGVQTASAVLGDVVSAARRHMAGGTGVGESTRANLPIVSIGHVTTRYQITLEVADQPGVLATIAGLFSEGGVSVATLVQTAVAASADQDADQVTASDARGTARLIIGTHRAADSALSAAVDRLTASDVVENVVSVLRVEGNERGRHRRSGGHGARRLGHPRRRRRPSYHHGHRARHEREPRARIRHARACAEHLRHSHRIVVRRRPARDRGRRVGGGAHPHGCWKPRRPIDRPCLCRRRPSASRPADPRDQRRAAWTRARVIGGCGGGRHPDRQGPAGRRRGA</sequence>
<dbReference type="Gene3D" id="3.40.50.720">
    <property type="entry name" value="NAD(P)-binding Rossmann-like Domain"/>
    <property type="match status" value="1"/>
</dbReference>
<dbReference type="EC" id="1.1.1.3" evidence="4"/>
<evidence type="ECO:0000313" key="14">
    <source>
        <dbReference type="Proteomes" id="UP001321543"/>
    </source>
</evidence>
<evidence type="ECO:0000256" key="1">
    <source>
        <dbReference type="ARBA" id="ARBA00005056"/>
    </source>
</evidence>
<dbReference type="InterPro" id="IPR036291">
    <property type="entry name" value="NAD(P)-bd_dom_sf"/>
</dbReference>
<comment type="pathway">
    <text evidence="1">Amino-acid biosynthesis; L-threonine biosynthesis; L-threonine from L-aspartate: step 3/5.</text>
</comment>
<dbReference type="Gene3D" id="3.30.360.10">
    <property type="entry name" value="Dihydrodipicolinate Reductase, domain 2"/>
    <property type="match status" value="1"/>
</dbReference>
<comment type="pathway">
    <text evidence="2">Amino-acid biosynthesis; L-methionine biosynthesis via de novo pathway; L-homoserine from L-aspartate: step 3/3.</text>
</comment>
<feature type="region of interest" description="Disordered" evidence="11">
    <location>
        <begin position="541"/>
        <end position="560"/>
    </location>
</feature>
<evidence type="ECO:0000256" key="9">
    <source>
        <dbReference type="ARBA" id="ARBA00023167"/>
    </source>
</evidence>
<protein>
    <recommendedName>
        <fullName evidence="5">Homoserine dehydrogenase</fullName>
        <ecNumber evidence="4">1.1.1.3</ecNumber>
    </recommendedName>
</protein>
<evidence type="ECO:0000256" key="3">
    <source>
        <dbReference type="ARBA" id="ARBA00006753"/>
    </source>
</evidence>
<dbReference type="PANTHER" id="PTHR43331:SF1">
    <property type="entry name" value="HOMOSERINE DEHYDROGENASE"/>
    <property type="match status" value="1"/>
</dbReference>
<evidence type="ECO:0000256" key="7">
    <source>
        <dbReference type="ARBA" id="ARBA00022697"/>
    </source>
</evidence>